<evidence type="ECO:0000256" key="8">
    <source>
        <dbReference type="ARBA" id="ARBA00022741"/>
    </source>
</evidence>
<dbReference type="GO" id="GO:0009244">
    <property type="term" value="P:lipopolysaccharide core region biosynthetic process"/>
    <property type="evidence" value="ECO:0007669"/>
    <property type="project" value="TreeGrafter"/>
</dbReference>
<feature type="binding site" evidence="13">
    <location>
        <begin position="56"/>
        <end position="63"/>
    </location>
    <ligand>
        <name>ATP</name>
        <dbReference type="ChEBI" id="CHEBI:30616"/>
    </ligand>
</feature>
<dbReference type="RefSeq" id="WP_018575923.1">
    <property type="nucleotide sequence ID" value="NZ_KB892381.1"/>
</dbReference>
<dbReference type="InterPro" id="IPR027417">
    <property type="entry name" value="P-loop_NTPase"/>
</dbReference>
<dbReference type="Pfam" id="PF02606">
    <property type="entry name" value="LpxK"/>
    <property type="match status" value="1"/>
</dbReference>
<dbReference type="AlphaFoldDB" id="A0A0W0Z7E7"/>
<dbReference type="EMBL" id="LNYW01000016">
    <property type="protein sequence ID" value="KTD65032.1"/>
    <property type="molecule type" value="Genomic_DNA"/>
</dbReference>
<comment type="pathway">
    <text evidence="2 13">Glycolipid biosynthesis; lipid IV(A) biosynthesis; lipid IV(A) from (3R)-3-hydroxytetradecanoyl-[acyl-carrier-protein] and UDP-N-acetyl-alpha-D-glucosamine: step 6/6.</text>
</comment>
<evidence type="ECO:0000256" key="6">
    <source>
        <dbReference type="ARBA" id="ARBA00022556"/>
    </source>
</evidence>
<dbReference type="PATRIC" id="fig|1122169.6.peg.455"/>
<dbReference type="InterPro" id="IPR003758">
    <property type="entry name" value="LpxK"/>
</dbReference>
<keyword evidence="6 13" id="KW-0441">Lipid A biosynthesis</keyword>
<accession>A0A0W0Z7E7</accession>
<dbReference type="HAMAP" id="MF_00409">
    <property type="entry name" value="LpxK"/>
    <property type="match status" value="1"/>
</dbReference>
<dbReference type="GO" id="GO:0009029">
    <property type="term" value="F:lipid-A 4'-kinase activity"/>
    <property type="evidence" value="ECO:0007669"/>
    <property type="project" value="UniProtKB-UniRule"/>
</dbReference>
<dbReference type="SUPFAM" id="SSF52540">
    <property type="entry name" value="P-loop containing nucleoside triphosphate hydrolases"/>
    <property type="match status" value="1"/>
</dbReference>
<keyword evidence="10 13" id="KW-0067">ATP-binding</keyword>
<dbReference type="OrthoDB" id="9766423at2"/>
<evidence type="ECO:0000256" key="9">
    <source>
        <dbReference type="ARBA" id="ARBA00022777"/>
    </source>
</evidence>
<evidence type="ECO:0000256" key="1">
    <source>
        <dbReference type="ARBA" id="ARBA00002274"/>
    </source>
</evidence>
<keyword evidence="9 13" id="KW-0418">Kinase</keyword>
<evidence type="ECO:0000256" key="12">
    <source>
        <dbReference type="ARBA" id="ARBA00029757"/>
    </source>
</evidence>
<gene>
    <name evidence="14" type="primary">lpxK_1</name>
    <name evidence="13" type="synonym">lpxK</name>
    <name evidence="14" type="ORF">Lsha_0401</name>
</gene>
<dbReference type="GO" id="GO:0005524">
    <property type="term" value="F:ATP binding"/>
    <property type="evidence" value="ECO:0007669"/>
    <property type="project" value="UniProtKB-UniRule"/>
</dbReference>
<evidence type="ECO:0000313" key="15">
    <source>
        <dbReference type="Proteomes" id="UP000054600"/>
    </source>
</evidence>
<keyword evidence="8 13" id="KW-0547">Nucleotide-binding</keyword>
<dbReference type="PANTHER" id="PTHR42724">
    <property type="entry name" value="TETRAACYLDISACCHARIDE 4'-KINASE"/>
    <property type="match status" value="1"/>
</dbReference>
<evidence type="ECO:0000256" key="4">
    <source>
        <dbReference type="ARBA" id="ARBA00016436"/>
    </source>
</evidence>
<evidence type="ECO:0000256" key="3">
    <source>
        <dbReference type="ARBA" id="ARBA00012071"/>
    </source>
</evidence>
<evidence type="ECO:0000313" key="14">
    <source>
        <dbReference type="EMBL" id="KTD65032.1"/>
    </source>
</evidence>
<comment type="function">
    <text evidence="1 13">Transfers the gamma-phosphate of ATP to the 4'-position of a tetraacyldisaccharide 1-phosphate intermediate (termed DS-1-P) to form tetraacyldisaccharide 1,4'-bis-phosphate (lipid IVA).</text>
</comment>
<dbReference type="EC" id="2.7.1.130" evidence="3 13"/>
<evidence type="ECO:0000256" key="13">
    <source>
        <dbReference type="HAMAP-Rule" id="MF_00409"/>
    </source>
</evidence>
<proteinExistence type="inferred from homology"/>
<keyword evidence="11 13" id="KW-0443">Lipid metabolism</keyword>
<keyword evidence="15" id="KW-1185">Reference proteome</keyword>
<evidence type="ECO:0000256" key="5">
    <source>
        <dbReference type="ARBA" id="ARBA00022516"/>
    </source>
</evidence>
<reference evidence="14 15" key="1">
    <citation type="submission" date="2015-11" db="EMBL/GenBank/DDBJ databases">
        <title>Genomic analysis of 38 Legionella species identifies large and diverse effector repertoires.</title>
        <authorList>
            <person name="Burstein D."/>
            <person name="Amaro F."/>
            <person name="Zusman T."/>
            <person name="Lifshitz Z."/>
            <person name="Cohen O."/>
            <person name="Gilbert J.A."/>
            <person name="Pupko T."/>
            <person name="Shuman H.A."/>
            <person name="Segal G."/>
        </authorList>
    </citation>
    <scope>NUCLEOTIDE SEQUENCE [LARGE SCALE GENOMIC DNA]</scope>
    <source>
        <strain evidence="14 15">ATCC 49655</strain>
    </source>
</reference>
<dbReference type="PANTHER" id="PTHR42724:SF1">
    <property type="entry name" value="TETRAACYLDISACCHARIDE 4'-KINASE, MITOCHONDRIAL-RELATED"/>
    <property type="match status" value="1"/>
</dbReference>
<evidence type="ECO:0000256" key="7">
    <source>
        <dbReference type="ARBA" id="ARBA00022679"/>
    </source>
</evidence>
<dbReference type="GO" id="GO:0005886">
    <property type="term" value="C:plasma membrane"/>
    <property type="evidence" value="ECO:0007669"/>
    <property type="project" value="TreeGrafter"/>
</dbReference>
<sequence length="323" mass="36589">MSFVIDKLWYGKHPLQWTLLPFSWCYSAVVRTRRWYLQRYCQSHYEVPIIVVGNITVGGVGKTPLVIEIAKKAQQKGLRVGIVSRGYGAKVRNFPYEVQPDDSTEQVGDEPLLIAHKTGCPVVIAPQRTQAIQFLLEKHSPQIIISDDGLQHYKMGRAVEIAVIDGTRGLGNGFCLPAGPLREPDARLKQVDFLVVNEGSWINAFEMNLKPGKPVQQLSREEAEPDLLQGDIAAVAAIGNPQRFYSTLSQLGIEFTPYSYPDHYQFQSGDFDYSESLIIMTEKDAVKCRSFMNEKMYYLPVEARLNDAFWDALWSHKHLQGYC</sequence>
<keyword evidence="7 13" id="KW-0808">Transferase</keyword>
<dbReference type="eggNOG" id="COG1663">
    <property type="taxonomic scope" value="Bacteria"/>
</dbReference>
<evidence type="ECO:0000256" key="2">
    <source>
        <dbReference type="ARBA" id="ARBA00004870"/>
    </source>
</evidence>
<comment type="caution">
    <text evidence="14">The sequence shown here is derived from an EMBL/GenBank/DDBJ whole genome shotgun (WGS) entry which is preliminary data.</text>
</comment>
<dbReference type="STRING" id="1122169.Lsha_0401"/>
<dbReference type="NCBIfam" id="TIGR00682">
    <property type="entry name" value="lpxK"/>
    <property type="match status" value="1"/>
</dbReference>
<protein>
    <recommendedName>
        <fullName evidence="4 13">Tetraacyldisaccharide 4'-kinase</fullName>
        <ecNumber evidence="3 13">2.7.1.130</ecNumber>
    </recommendedName>
    <alternativeName>
        <fullName evidence="12 13">Lipid A 4'-kinase</fullName>
    </alternativeName>
</protein>
<dbReference type="Proteomes" id="UP000054600">
    <property type="component" value="Unassembled WGS sequence"/>
</dbReference>
<comment type="catalytic activity">
    <reaction evidence="13">
        <text>a lipid A disaccharide + ATP = a lipid IVA + ADP + H(+)</text>
        <dbReference type="Rhea" id="RHEA:67840"/>
        <dbReference type="ChEBI" id="CHEBI:15378"/>
        <dbReference type="ChEBI" id="CHEBI:30616"/>
        <dbReference type="ChEBI" id="CHEBI:176343"/>
        <dbReference type="ChEBI" id="CHEBI:176425"/>
        <dbReference type="ChEBI" id="CHEBI:456216"/>
        <dbReference type="EC" id="2.7.1.130"/>
    </reaction>
</comment>
<comment type="similarity">
    <text evidence="13">Belongs to the LpxK family.</text>
</comment>
<name>A0A0W0Z7E7_9GAMM</name>
<evidence type="ECO:0000256" key="10">
    <source>
        <dbReference type="ARBA" id="ARBA00022840"/>
    </source>
</evidence>
<evidence type="ECO:0000256" key="11">
    <source>
        <dbReference type="ARBA" id="ARBA00023098"/>
    </source>
</evidence>
<organism evidence="14 15">
    <name type="scientific">Legionella shakespearei DSM 23087</name>
    <dbReference type="NCBI Taxonomy" id="1122169"/>
    <lineage>
        <taxon>Bacteria</taxon>
        <taxon>Pseudomonadati</taxon>
        <taxon>Pseudomonadota</taxon>
        <taxon>Gammaproteobacteria</taxon>
        <taxon>Legionellales</taxon>
        <taxon>Legionellaceae</taxon>
        <taxon>Legionella</taxon>
    </lineage>
</organism>
<dbReference type="GO" id="GO:0009245">
    <property type="term" value="P:lipid A biosynthetic process"/>
    <property type="evidence" value="ECO:0007669"/>
    <property type="project" value="UniProtKB-UniRule"/>
</dbReference>
<dbReference type="UniPathway" id="UPA00359">
    <property type="reaction ID" value="UER00482"/>
</dbReference>
<keyword evidence="5 13" id="KW-0444">Lipid biosynthesis</keyword>